<reference evidence="2 3" key="1">
    <citation type="journal article" date="2019" name="Int. J. Syst. Evol. Microbiol.">
        <title>The Global Catalogue of Microorganisms (GCM) 10K type strain sequencing project: providing services to taxonomists for standard genome sequencing and annotation.</title>
        <authorList>
            <consortium name="The Broad Institute Genomics Platform"/>
            <consortium name="The Broad Institute Genome Sequencing Center for Infectious Disease"/>
            <person name="Wu L."/>
            <person name="Ma J."/>
        </authorList>
    </citation>
    <scope>NUCLEOTIDE SEQUENCE [LARGE SCALE GENOMIC DNA]</scope>
    <source>
        <strain evidence="2 3">JCM 14942</strain>
    </source>
</reference>
<name>A0ABN2BVG3_9ACTN</name>
<dbReference type="InterPro" id="IPR055760">
    <property type="entry name" value="DUF7336"/>
</dbReference>
<evidence type="ECO:0000259" key="1">
    <source>
        <dbReference type="Pfam" id="PF24024"/>
    </source>
</evidence>
<evidence type="ECO:0000313" key="3">
    <source>
        <dbReference type="Proteomes" id="UP001500842"/>
    </source>
</evidence>
<keyword evidence="3" id="KW-1185">Reference proteome</keyword>
<proteinExistence type="predicted"/>
<dbReference type="EMBL" id="BAAAOR010000049">
    <property type="protein sequence ID" value="GAA1548267.1"/>
    <property type="molecule type" value="Genomic_DNA"/>
</dbReference>
<sequence length="97" mass="11014">MAPVDVFLLWHVRHARNVDGSPIEHRDESGELLIDEEYDDVKVIGIYSTADAAMAAIERARLREGFRDEPDCFVADAYTLDADRWTDGFVSMPVQED</sequence>
<dbReference type="Pfam" id="PF24024">
    <property type="entry name" value="DUF7336"/>
    <property type="match status" value="1"/>
</dbReference>
<comment type="caution">
    <text evidence="2">The sequence shown here is derived from an EMBL/GenBank/DDBJ whole genome shotgun (WGS) entry which is preliminary data.</text>
</comment>
<evidence type="ECO:0000313" key="2">
    <source>
        <dbReference type="EMBL" id="GAA1548267.1"/>
    </source>
</evidence>
<gene>
    <name evidence="2" type="ORF">GCM10009788_57860</name>
</gene>
<organism evidence="2 3">
    <name type="scientific">Nocardioides humi</name>
    <dbReference type="NCBI Taxonomy" id="449461"/>
    <lineage>
        <taxon>Bacteria</taxon>
        <taxon>Bacillati</taxon>
        <taxon>Actinomycetota</taxon>
        <taxon>Actinomycetes</taxon>
        <taxon>Propionibacteriales</taxon>
        <taxon>Nocardioidaceae</taxon>
        <taxon>Nocardioides</taxon>
    </lineage>
</organism>
<accession>A0ABN2BVG3</accession>
<feature type="domain" description="DUF7336" evidence="1">
    <location>
        <begin position="37"/>
        <end position="89"/>
    </location>
</feature>
<dbReference type="Proteomes" id="UP001500842">
    <property type="component" value="Unassembled WGS sequence"/>
</dbReference>
<protein>
    <recommendedName>
        <fullName evidence="1">DUF7336 domain-containing protein</fullName>
    </recommendedName>
</protein>